<evidence type="ECO:0000313" key="3">
    <source>
        <dbReference type="EMBL" id="RAK34527.1"/>
    </source>
</evidence>
<dbReference type="SUPFAM" id="SSF50952">
    <property type="entry name" value="Soluble quinoprotein glucose dehydrogenase"/>
    <property type="match status" value="1"/>
</dbReference>
<dbReference type="GO" id="GO:0005975">
    <property type="term" value="P:carbohydrate metabolic process"/>
    <property type="evidence" value="ECO:0007669"/>
    <property type="project" value="UniProtKB-ARBA"/>
</dbReference>
<dbReference type="Pfam" id="PF18911">
    <property type="entry name" value="PKD_4"/>
    <property type="match status" value="1"/>
</dbReference>
<dbReference type="InterPro" id="IPR000601">
    <property type="entry name" value="PKD_dom"/>
</dbReference>
<accession>A0A327Z8P6</accession>
<dbReference type="AlphaFoldDB" id="A0A327Z8P6"/>
<name>A0A327Z8P6_9ACTN</name>
<dbReference type="Pfam" id="PF07995">
    <property type="entry name" value="GSDH"/>
    <property type="match status" value="2"/>
</dbReference>
<dbReference type="InterPro" id="IPR012938">
    <property type="entry name" value="Glc/Sorbosone_DH"/>
</dbReference>
<reference evidence="3 4" key="1">
    <citation type="submission" date="2018-06" db="EMBL/GenBank/DDBJ databases">
        <title>Genomic Encyclopedia of Type Strains, Phase III (KMG-III): the genomes of soil and plant-associated and newly described type strains.</title>
        <authorList>
            <person name="Whitman W."/>
        </authorList>
    </citation>
    <scope>NUCLEOTIDE SEQUENCE [LARGE SCALE GENOMIC DNA]</scope>
    <source>
        <strain evidence="3 4">CGMCC 4.7090</strain>
    </source>
</reference>
<dbReference type="Gene3D" id="2.60.120.260">
    <property type="entry name" value="Galactose-binding domain-like"/>
    <property type="match status" value="2"/>
</dbReference>
<dbReference type="InterPro" id="IPR011041">
    <property type="entry name" value="Quinoprot_gluc/sorb_DH_b-prop"/>
</dbReference>
<dbReference type="InterPro" id="IPR013783">
    <property type="entry name" value="Ig-like_fold"/>
</dbReference>
<evidence type="ECO:0000259" key="2">
    <source>
        <dbReference type="PROSITE" id="PS50093"/>
    </source>
</evidence>
<dbReference type="InterPro" id="IPR022409">
    <property type="entry name" value="PKD/Chitinase_dom"/>
</dbReference>
<sequence length="1035" mass="109573">MAGRRAISTLVVFLLVTTLLGVVGGVPAQAAVLPAGFREQTVLSGLDLPMNIEFAPDGRIFVAEKAGRIKVFDSIADTTPTIFADLSVNVHSQNDRGMLGLALHPDFPTVPYVYVLYTYDAPPGQTAPVWNDNCSAVGGANGGRCIVTARLSRLQASGNVMSGAETVLLHDWCQQYPSHSIGDLHFGPDGMLYLSAGDGASYNVVDYGQLGSPINPCADPPGGTMTAPTAQGGALRSQDVRTSADPSGLDGAILRLDPATGAAAPGNPAIASADPNTQRIVAYGMRNPYRFALRPGTSELWVGDVGWNTWEEVNRLPDVATVRNLGWPCFEGTVRQGGYDGANLDLCESLYTAGGQTAPHYAYQHSGQVVSGEACPTGGSSISGMAFYPAAGGDYPAQYRGALFFADYTRDCIWAMLPSAEGGAPDAGNRLTFVSAASNPVDLAIGPGGELYYADAGGTVKRIRYFAGNQPPTAILEAAPTTGEAPLTVNFDARASSDPDEADAGLLKYEWDFTDDGTVDSRNATATYTYPSSGGPFTARLRVVDTLDAADTQTVQIQAGNSPPVASIATPAAGTTFAVGQTMTFSGGATDPNQGTLPASALRWKLLQYHCYTADNCHIHTAQEWNGVTGASFPAPDHEYPSYLELVLTATDAGGLSSTTTRRLDPRTVNLTFAGNPPGTQVAFGGATQTTPFTRTVIQGSANTVSGVTPQTSGGVGQVFAAWSDGGGQTHTIIAPAANTTYTATFVRQRLAQSQITVRRVDSQEATEPSGNVLDGNAATFWHTAYSGNPDPPHPHEIDLDLRGIYDVTGLVYRGRADVANGRIGRYEVYLSLDGTTWGSAVTTGTFANNADEQTAVIAPKSARYIRLRALSEVNSRAWTSIAELNVTVYPRLPRIATTVRSVDSQETTSTNARGTNVLDNNLATYWHTAYSGNPDPPHPHEIQLDLGRNMTVSCVYQRPRQDHVNGRIARYEVYTSTDGTNWGTPAAAGTWPNVIGEQNACFTARTARYVRLRALSEANGGPWTSISEMRVAAR</sequence>
<comment type="caution">
    <text evidence="3">The sequence shown here is derived from an EMBL/GenBank/DDBJ whole genome shotgun (WGS) entry which is preliminary data.</text>
</comment>
<organism evidence="3 4">
    <name type="scientific">Actinoplanes lutulentus</name>
    <dbReference type="NCBI Taxonomy" id="1287878"/>
    <lineage>
        <taxon>Bacteria</taxon>
        <taxon>Bacillati</taxon>
        <taxon>Actinomycetota</taxon>
        <taxon>Actinomycetes</taxon>
        <taxon>Micromonosporales</taxon>
        <taxon>Micromonosporaceae</taxon>
        <taxon>Actinoplanes</taxon>
    </lineage>
</organism>
<dbReference type="SUPFAM" id="SSF49299">
    <property type="entry name" value="PKD domain"/>
    <property type="match status" value="1"/>
</dbReference>
<dbReference type="PROSITE" id="PS50093">
    <property type="entry name" value="PKD"/>
    <property type="match status" value="1"/>
</dbReference>
<evidence type="ECO:0000313" key="4">
    <source>
        <dbReference type="Proteomes" id="UP000249341"/>
    </source>
</evidence>
<dbReference type="SMART" id="SM00089">
    <property type="entry name" value="PKD"/>
    <property type="match status" value="1"/>
</dbReference>
<proteinExistence type="predicted"/>
<dbReference type="Pfam" id="PF00754">
    <property type="entry name" value="F5_F8_type_C"/>
    <property type="match status" value="2"/>
</dbReference>
<protein>
    <submittedName>
        <fullName evidence="3">Glucose/arabinose dehydrogenase</fullName>
    </submittedName>
</protein>
<dbReference type="CDD" id="cd00146">
    <property type="entry name" value="PKD"/>
    <property type="match status" value="1"/>
</dbReference>
<feature type="domain" description="PKD" evidence="2">
    <location>
        <begin position="472"/>
        <end position="534"/>
    </location>
</feature>
<dbReference type="InterPro" id="IPR000421">
    <property type="entry name" value="FA58C"/>
</dbReference>
<keyword evidence="4" id="KW-1185">Reference proteome</keyword>
<dbReference type="InterPro" id="IPR008979">
    <property type="entry name" value="Galactose-bd-like_sf"/>
</dbReference>
<dbReference type="PANTHER" id="PTHR19328">
    <property type="entry name" value="HEDGEHOG-INTERACTING PROTEIN"/>
    <property type="match status" value="1"/>
</dbReference>
<dbReference type="Proteomes" id="UP000249341">
    <property type="component" value="Unassembled WGS sequence"/>
</dbReference>
<feature type="domain" description="F5/8 type C" evidence="1">
    <location>
        <begin position="920"/>
        <end position="1035"/>
    </location>
</feature>
<dbReference type="SUPFAM" id="SSF49785">
    <property type="entry name" value="Galactose-binding domain-like"/>
    <property type="match status" value="2"/>
</dbReference>
<dbReference type="EMBL" id="QLMJ01000011">
    <property type="protein sequence ID" value="RAK34527.1"/>
    <property type="molecule type" value="Genomic_DNA"/>
</dbReference>
<gene>
    <name evidence="3" type="ORF">B0I29_111126</name>
</gene>
<dbReference type="InterPro" id="IPR011042">
    <property type="entry name" value="6-blade_b-propeller_TolB-like"/>
</dbReference>
<dbReference type="Gene3D" id="2.120.10.30">
    <property type="entry name" value="TolB, C-terminal domain"/>
    <property type="match status" value="1"/>
</dbReference>
<feature type="domain" description="F5/8 type C" evidence="1">
    <location>
        <begin position="739"/>
        <end position="892"/>
    </location>
</feature>
<dbReference type="PROSITE" id="PS50022">
    <property type="entry name" value="FA58C_3"/>
    <property type="match status" value="2"/>
</dbReference>
<dbReference type="SMART" id="SM00231">
    <property type="entry name" value="FA58C"/>
    <property type="match status" value="2"/>
</dbReference>
<evidence type="ECO:0000259" key="1">
    <source>
        <dbReference type="PROSITE" id="PS50022"/>
    </source>
</evidence>
<dbReference type="InterPro" id="IPR035986">
    <property type="entry name" value="PKD_dom_sf"/>
</dbReference>
<dbReference type="PANTHER" id="PTHR19328:SF13">
    <property type="entry name" value="HIPL1 PROTEIN"/>
    <property type="match status" value="1"/>
</dbReference>
<dbReference type="Gene3D" id="2.60.40.10">
    <property type="entry name" value="Immunoglobulins"/>
    <property type="match status" value="1"/>
</dbReference>